<reference evidence="1" key="1">
    <citation type="journal article" date="2014" name="Int. J. Syst. Evol. Microbiol.">
        <title>Complete genome sequence of Corynebacterium casei LMG S-19264T (=DSM 44701T), isolated from a smear-ripened cheese.</title>
        <authorList>
            <consortium name="US DOE Joint Genome Institute (JGI-PGF)"/>
            <person name="Walter F."/>
            <person name="Albersmeier A."/>
            <person name="Kalinowski J."/>
            <person name="Ruckert C."/>
        </authorList>
    </citation>
    <scope>NUCLEOTIDE SEQUENCE</scope>
    <source>
        <strain evidence="1">JCM 19596</strain>
    </source>
</reference>
<evidence type="ECO:0000313" key="1">
    <source>
        <dbReference type="EMBL" id="GGL58276.1"/>
    </source>
</evidence>
<keyword evidence="2" id="KW-1185">Reference proteome</keyword>
<dbReference type="SUPFAM" id="SSF53613">
    <property type="entry name" value="Ribokinase-like"/>
    <property type="match status" value="1"/>
</dbReference>
<accession>A0A830FBE2</accession>
<dbReference type="OrthoDB" id="252614at2157"/>
<name>A0A830FBE2_9EURY</name>
<dbReference type="RefSeq" id="WP_188977637.1">
    <property type="nucleotide sequence ID" value="NZ_BMPG01000002.1"/>
</dbReference>
<sequence>MNTEPLDAAGLADRLAGGLDASVTALPDGSVDRRFGVEDADGTVESGEAFGTRIAEGTGKSFRVDHRTTDPGGQSVNAARQTHALGAPTTLFGHLDAAVFDTLAFETHSFGSPADVQVLEFSDTAVMLTEESSDIQRWSLGEALDRAPALADALSADAVVFGNWASLPDGSASVRALAGRVDGTLVVDPGDVTICDTEEVPEFLDALAAVDGETVLSVNENERAFLADGVAAADDAAGGTRKGARPDERADALAAIRERAGLDAAVEHGTDAAIAVTEDGVTAVENPRVERVERYVGGGDRFSGALAAALGAGWSSTDALALGNVCATHYVGSGQTGSADELRTHLREQT</sequence>
<evidence type="ECO:0008006" key="3">
    <source>
        <dbReference type="Google" id="ProtNLM"/>
    </source>
</evidence>
<organism evidence="1 2">
    <name type="scientific">Halocalculus aciditolerans</name>
    <dbReference type="NCBI Taxonomy" id="1383812"/>
    <lineage>
        <taxon>Archaea</taxon>
        <taxon>Methanobacteriati</taxon>
        <taxon>Methanobacteriota</taxon>
        <taxon>Stenosarchaea group</taxon>
        <taxon>Halobacteria</taxon>
        <taxon>Halobacteriales</taxon>
        <taxon>Halobacteriaceae</taxon>
        <taxon>Halocalculus</taxon>
    </lineage>
</organism>
<dbReference type="Proteomes" id="UP000607197">
    <property type="component" value="Unassembled WGS sequence"/>
</dbReference>
<dbReference type="InterPro" id="IPR029056">
    <property type="entry name" value="Ribokinase-like"/>
</dbReference>
<reference evidence="1" key="2">
    <citation type="submission" date="2020-09" db="EMBL/GenBank/DDBJ databases">
        <authorList>
            <person name="Sun Q."/>
            <person name="Ohkuma M."/>
        </authorList>
    </citation>
    <scope>NUCLEOTIDE SEQUENCE</scope>
    <source>
        <strain evidence="1">JCM 19596</strain>
    </source>
</reference>
<comment type="caution">
    <text evidence="1">The sequence shown here is derived from an EMBL/GenBank/DDBJ whole genome shotgun (WGS) entry which is preliminary data.</text>
</comment>
<evidence type="ECO:0000313" key="2">
    <source>
        <dbReference type="Proteomes" id="UP000607197"/>
    </source>
</evidence>
<protein>
    <recommendedName>
        <fullName evidence="3">Carbohydrate kinase PfkB domain-containing protein</fullName>
    </recommendedName>
</protein>
<gene>
    <name evidence="1" type="ORF">GCM10009039_15640</name>
</gene>
<proteinExistence type="predicted"/>
<dbReference type="Gene3D" id="3.40.1190.20">
    <property type="match status" value="1"/>
</dbReference>
<dbReference type="Pfam" id="PF25270">
    <property type="entry name" value="Khk"/>
    <property type="match status" value="1"/>
</dbReference>
<dbReference type="InterPro" id="IPR057621">
    <property type="entry name" value="Khk_prokaryotic"/>
</dbReference>
<dbReference type="EMBL" id="BMPG01000002">
    <property type="protein sequence ID" value="GGL58276.1"/>
    <property type="molecule type" value="Genomic_DNA"/>
</dbReference>
<dbReference type="AlphaFoldDB" id="A0A830FBE2"/>